<protein>
    <submittedName>
        <fullName evidence="10">B12-binding domain-containing radical SAM protein</fullName>
    </submittedName>
</protein>
<evidence type="ECO:0000259" key="9">
    <source>
        <dbReference type="PROSITE" id="PS51918"/>
    </source>
</evidence>
<dbReference type="InterPro" id="IPR023404">
    <property type="entry name" value="rSAM_horseshoe"/>
</dbReference>
<dbReference type="SFLD" id="SFLDG01082">
    <property type="entry name" value="B12-binding_domain_containing"/>
    <property type="match status" value="1"/>
</dbReference>
<keyword evidence="6" id="KW-0408">Iron</keyword>
<dbReference type="SFLD" id="SFLDG01123">
    <property type="entry name" value="methyltransferase_(Class_B)"/>
    <property type="match status" value="1"/>
</dbReference>
<dbReference type="GO" id="GO:0046872">
    <property type="term" value="F:metal ion binding"/>
    <property type="evidence" value="ECO:0007669"/>
    <property type="project" value="UniProtKB-KW"/>
</dbReference>
<dbReference type="GO" id="GO:0005829">
    <property type="term" value="C:cytosol"/>
    <property type="evidence" value="ECO:0007669"/>
    <property type="project" value="TreeGrafter"/>
</dbReference>
<reference evidence="10 11" key="1">
    <citation type="submission" date="2017-10" db="EMBL/GenBank/DDBJ databases">
        <title>Novel microbial diversity and functional potential in the marine mammal oral microbiome.</title>
        <authorList>
            <person name="Dudek N.K."/>
            <person name="Sun C.L."/>
            <person name="Burstein D."/>
            <person name="Kantor R.S."/>
            <person name="Aliaga Goltsman D.S."/>
            <person name="Bik E.M."/>
            <person name="Thomas B.C."/>
            <person name="Banfield J.F."/>
            <person name="Relman D.A."/>
        </authorList>
    </citation>
    <scope>NUCLEOTIDE SEQUENCE [LARGE SCALE GENOMIC DNA]</scope>
    <source>
        <strain evidence="10">DOLJORAL78_47_16</strain>
    </source>
</reference>
<gene>
    <name evidence="10" type="ORF">CSA56_08585</name>
</gene>
<comment type="caution">
    <text evidence="10">The sequence shown here is derived from an EMBL/GenBank/DDBJ whole genome shotgun (WGS) entry which is preliminary data.</text>
</comment>
<dbReference type="PROSITE" id="PS51918">
    <property type="entry name" value="RADICAL_SAM"/>
    <property type="match status" value="1"/>
</dbReference>
<proteinExistence type="predicted"/>
<comment type="cofactor">
    <cofactor evidence="1">
        <name>[4Fe-4S] cluster</name>
        <dbReference type="ChEBI" id="CHEBI:49883"/>
    </cofactor>
</comment>
<keyword evidence="7" id="KW-0411">Iron-sulfur</keyword>
<dbReference type="GO" id="GO:0003824">
    <property type="term" value="F:catalytic activity"/>
    <property type="evidence" value="ECO:0007669"/>
    <property type="project" value="InterPro"/>
</dbReference>
<evidence type="ECO:0000256" key="6">
    <source>
        <dbReference type="ARBA" id="ARBA00023004"/>
    </source>
</evidence>
<dbReference type="SMART" id="SM00729">
    <property type="entry name" value="Elp3"/>
    <property type="match status" value="1"/>
</dbReference>
<dbReference type="Proteomes" id="UP000230821">
    <property type="component" value="Unassembled WGS sequence"/>
</dbReference>
<dbReference type="AlphaFoldDB" id="A0A2G6KEW8"/>
<feature type="domain" description="B12-binding" evidence="8">
    <location>
        <begin position="7"/>
        <end position="142"/>
    </location>
</feature>
<dbReference type="GO" id="GO:0051539">
    <property type="term" value="F:4 iron, 4 sulfur cluster binding"/>
    <property type="evidence" value="ECO:0007669"/>
    <property type="project" value="UniProtKB-KW"/>
</dbReference>
<dbReference type="PANTHER" id="PTHR43409:SF7">
    <property type="entry name" value="BLL1977 PROTEIN"/>
    <property type="match status" value="1"/>
</dbReference>
<dbReference type="InterPro" id="IPR007197">
    <property type="entry name" value="rSAM"/>
</dbReference>
<dbReference type="InterPro" id="IPR006158">
    <property type="entry name" value="Cobalamin-bd"/>
</dbReference>
<dbReference type="CDD" id="cd02068">
    <property type="entry name" value="radical_SAM_B12_BD"/>
    <property type="match status" value="1"/>
</dbReference>
<dbReference type="PROSITE" id="PS51332">
    <property type="entry name" value="B12_BINDING"/>
    <property type="match status" value="1"/>
</dbReference>
<evidence type="ECO:0000256" key="7">
    <source>
        <dbReference type="ARBA" id="ARBA00023014"/>
    </source>
</evidence>
<evidence type="ECO:0000313" key="11">
    <source>
        <dbReference type="Proteomes" id="UP000230821"/>
    </source>
</evidence>
<organism evidence="10 11">
    <name type="scientific">candidate division KSB3 bacterium</name>
    <dbReference type="NCBI Taxonomy" id="2044937"/>
    <lineage>
        <taxon>Bacteria</taxon>
        <taxon>candidate division KSB3</taxon>
    </lineage>
</organism>
<dbReference type="InterPro" id="IPR006638">
    <property type="entry name" value="Elp3/MiaA/NifB-like_rSAM"/>
</dbReference>
<dbReference type="SFLD" id="SFLDS00029">
    <property type="entry name" value="Radical_SAM"/>
    <property type="match status" value="1"/>
</dbReference>
<dbReference type="SUPFAM" id="SSF102114">
    <property type="entry name" value="Radical SAM enzymes"/>
    <property type="match status" value="1"/>
</dbReference>
<dbReference type="Gene3D" id="3.40.50.280">
    <property type="entry name" value="Cobalamin-binding domain"/>
    <property type="match status" value="1"/>
</dbReference>
<evidence type="ECO:0000256" key="5">
    <source>
        <dbReference type="ARBA" id="ARBA00022723"/>
    </source>
</evidence>
<dbReference type="EMBL" id="PDSK01000091">
    <property type="protein sequence ID" value="PIE34185.1"/>
    <property type="molecule type" value="Genomic_DNA"/>
</dbReference>
<evidence type="ECO:0000256" key="4">
    <source>
        <dbReference type="ARBA" id="ARBA00022691"/>
    </source>
</evidence>
<sequence length="447" mass="51315">MKASHRKKRILLVLPDGKIHKLRLGPLNISFREAPLTATMLAALVPPELDAGITIIDESVQKIPFHKHYDLVGISCMTGTAPRAYEIADRFRKQRATVVLGGVHVTLMPDEAARHADAIVIGFAEKSWPELLRDFQRNQLKPCYHSEKIYLSHLPYPRRDLQKRFGYAIPNTVFVTRGCRGACDFCTVPAAQFGWHKRPITDVIDEIKQIKTRRIAFSDVNLPDDAEYAKEFFKALIPLKKEWGGLASTRIAQDEELLLLMRQSGCKFLLIGFESVNSSSLKSIRKGFNKVGQYQELVRKLHDLQIIIQGCFIFGLDEDDNSVFGRTLELVNELKIDIPRYAIYTPYPGTAAFKRLQKENRILHYNWKYYDTQHVVFKPNKMIPQELDEGFKWAYKHTFSLKSTLQRTHGSGQNFPISFVGNVAYRLYIKRLCAEQQRFPESDKNGL</sequence>
<keyword evidence="2" id="KW-0489">Methyltransferase</keyword>
<keyword evidence="3" id="KW-0808">Transferase</keyword>
<dbReference type="InterPro" id="IPR034466">
    <property type="entry name" value="Methyltransferase_Class_B"/>
</dbReference>
<dbReference type="PANTHER" id="PTHR43409">
    <property type="entry name" value="ANAEROBIC MAGNESIUM-PROTOPORPHYRIN IX MONOMETHYL ESTER CYCLASE-RELATED"/>
    <property type="match status" value="1"/>
</dbReference>
<keyword evidence="4" id="KW-0949">S-adenosyl-L-methionine</keyword>
<dbReference type="Gene3D" id="3.80.30.20">
    <property type="entry name" value="tm_1862 like domain"/>
    <property type="match status" value="1"/>
</dbReference>
<dbReference type="GO" id="GO:0031419">
    <property type="term" value="F:cobalamin binding"/>
    <property type="evidence" value="ECO:0007669"/>
    <property type="project" value="InterPro"/>
</dbReference>
<dbReference type="InterPro" id="IPR051198">
    <property type="entry name" value="BchE-like"/>
</dbReference>
<evidence type="ECO:0000256" key="3">
    <source>
        <dbReference type="ARBA" id="ARBA00022679"/>
    </source>
</evidence>
<dbReference type="InterPro" id="IPR058240">
    <property type="entry name" value="rSAM_sf"/>
</dbReference>
<evidence type="ECO:0000256" key="1">
    <source>
        <dbReference type="ARBA" id="ARBA00001966"/>
    </source>
</evidence>
<evidence type="ECO:0000256" key="2">
    <source>
        <dbReference type="ARBA" id="ARBA00022603"/>
    </source>
</evidence>
<evidence type="ECO:0000259" key="8">
    <source>
        <dbReference type="PROSITE" id="PS51332"/>
    </source>
</evidence>
<feature type="domain" description="Radical SAM core" evidence="9">
    <location>
        <begin position="165"/>
        <end position="380"/>
    </location>
</feature>
<dbReference type="Pfam" id="PF04055">
    <property type="entry name" value="Radical_SAM"/>
    <property type="match status" value="1"/>
</dbReference>
<evidence type="ECO:0000313" key="10">
    <source>
        <dbReference type="EMBL" id="PIE34185.1"/>
    </source>
</evidence>
<dbReference type="Pfam" id="PF02310">
    <property type="entry name" value="B12-binding"/>
    <property type="match status" value="1"/>
</dbReference>
<accession>A0A2G6KEW8</accession>
<name>A0A2G6KEW8_9BACT</name>
<keyword evidence="5" id="KW-0479">Metal-binding</keyword>